<dbReference type="PANTHER" id="PTHR11122">
    <property type="entry name" value="APOSPORY-ASSOCIATED PROTEIN C-RELATED"/>
    <property type="match status" value="1"/>
</dbReference>
<dbReference type="EMBL" id="JAUHLI010000003">
    <property type="protein sequence ID" value="MEE2000550.1"/>
    <property type="molecule type" value="Genomic_DNA"/>
</dbReference>
<evidence type="ECO:0000256" key="2">
    <source>
        <dbReference type="ARBA" id="ARBA00005866"/>
    </source>
</evidence>
<keyword evidence="6" id="KW-1185">Reference proteome</keyword>
<proteinExistence type="inferred from homology"/>
<accession>A0ABU7J219</accession>
<gene>
    <name evidence="5" type="ORF">QWY20_03725</name>
</gene>
<dbReference type="CDD" id="cd09020">
    <property type="entry name" value="D-hex-6-P-epi_like"/>
    <property type="match status" value="1"/>
</dbReference>
<sequence>MRSSIQPQLGFAHLAELPCWQLRCGEASAVVSSYGAQVLSYQPSPGDELLWLSPQANWQQQAIRGGIPLCWPWFGPADPSILPDAASQPAHGVARTRHWQLLQQHCTESVAALTLHSIFTDLPHCPAPIELQLAVRLSKEALSVTLSSEQPLPQQAALHSYFKLTSPQQLSVHGLGNHYLDKVSQQECLDGASPARLENETDRIYLQAGSQLLVQDGAQGVVLQQSGHDSSVLWNPGPAKSKALKDVPDNAYQHFVCVETASLNWQTAPLQLSQTIARQAASR</sequence>
<evidence type="ECO:0000256" key="3">
    <source>
        <dbReference type="ARBA" id="ARBA00023235"/>
    </source>
</evidence>
<comment type="caution">
    <text evidence="5">The sequence shown here is derived from an EMBL/GenBank/DDBJ whole genome shotgun (WGS) entry which is preliminary data.</text>
</comment>
<dbReference type="InterPro" id="IPR008183">
    <property type="entry name" value="Aldose_1/G6P_1-epimerase"/>
</dbReference>
<evidence type="ECO:0000256" key="4">
    <source>
        <dbReference type="PIRNR" id="PIRNR016020"/>
    </source>
</evidence>
<dbReference type="SUPFAM" id="SSF74650">
    <property type="entry name" value="Galactose mutarotase-like"/>
    <property type="match status" value="1"/>
</dbReference>
<evidence type="ECO:0000313" key="6">
    <source>
        <dbReference type="Proteomes" id="UP001336314"/>
    </source>
</evidence>
<dbReference type="Pfam" id="PF01263">
    <property type="entry name" value="Aldose_epim"/>
    <property type="match status" value="1"/>
</dbReference>
<dbReference type="InterPro" id="IPR011013">
    <property type="entry name" value="Gal_mutarotase_sf_dom"/>
</dbReference>
<dbReference type="Proteomes" id="UP001336314">
    <property type="component" value="Unassembled WGS sequence"/>
</dbReference>
<name>A0ABU7J219_9GAMM</name>
<protein>
    <recommendedName>
        <fullName evidence="4">Putative glucose-6-phosphate 1-epimerase</fullName>
        <ecNumber evidence="4">5.1.3.15</ecNumber>
    </recommendedName>
</protein>
<dbReference type="EC" id="5.1.3.15" evidence="4"/>
<dbReference type="InterPro" id="IPR025532">
    <property type="entry name" value="G6P_1-epimerase"/>
</dbReference>
<dbReference type="InterPro" id="IPR014718">
    <property type="entry name" value="GH-type_carb-bd"/>
</dbReference>
<comment type="catalytic activity">
    <reaction evidence="1">
        <text>alpha-D-glucose 6-phosphate = beta-D-glucose 6-phosphate</text>
        <dbReference type="Rhea" id="RHEA:16249"/>
        <dbReference type="ChEBI" id="CHEBI:58225"/>
        <dbReference type="ChEBI" id="CHEBI:58247"/>
        <dbReference type="EC" id="5.1.3.15"/>
    </reaction>
</comment>
<dbReference type="PIRSF" id="PIRSF016020">
    <property type="entry name" value="PHexose_mutarotase"/>
    <property type="match status" value="1"/>
</dbReference>
<evidence type="ECO:0000313" key="5">
    <source>
        <dbReference type="EMBL" id="MEE2000550.1"/>
    </source>
</evidence>
<keyword evidence="3 4" id="KW-0413">Isomerase</keyword>
<reference evidence="5 6" key="1">
    <citation type="submission" date="2023-07" db="EMBL/GenBank/DDBJ databases">
        <title>Alkalimonas sp., MEB108 novel, alkaliphilic bacterium isolated from Lonar Lake, India.</title>
        <authorList>
            <person name="Joshi A."/>
            <person name="Thite S."/>
        </authorList>
    </citation>
    <scope>NUCLEOTIDE SEQUENCE [LARGE SCALE GENOMIC DNA]</scope>
    <source>
        <strain evidence="5 6">MEB108</strain>
    </source>
</reference>
<evidence type="ECO:0000256" key="1">
    <source>
        <dbReference type="ARBA" id="ARBA00001096"/>
    </source>
</evidence>
<dbReference type="Gene3D" id="2.70.98.10">
    <property type="match status" value="1"/>
</dbReference>
<dbReference type="PANTHER" id="PTHR11122:SF13">
    <property type="entry name" value="GLUCOSE-6-PHOSPHATE 1-EPIMERASE"/>
    <property type="match status" value="1"/>
</dbReference>
<dbReference type="RefSeq" id="WP_330127695.1">
    <property type="nucleotide sequence ID" value="NZ_JAUHLI010000003.1"/>
</dbReference>
<organism evidence="5 6">
    <name type="scientific">Alkalimonas cellulosilytica</name>
    <dbReference type="NCBI Taxonomy" id="3058395"/>
    <lineage>
        <taxon>Bacteria</taxon>
        <taxon>Pseudomonadati</taxon>
        <taxon>Pseudomonadota</taxon>
        <taxon>Gammaproteobacteria</taxon>
        <taxon>Alkalimonas</taxon>
    </lineage>
</organism>
<comment type="similarity">
    <text evidence="2 4">Belongs to the glucose-6-phosphate 1-epimerase family.</text>
</comment>